<organism evidence="1 2">
    <name type="scientific">Halorutilus salinus</name>
    <dbReference type="NCBI Taxonomy" id="2487751"/>
    <lineage>
        <taxon>Archaea</taxon>
        <taxon>Methanobacteriati</taxon>
        <taxon>Methanobacteriota</taxon>
        <taxon>Stenosarchaea group</taxon>
        <taxon>Halobacteria</taxon>
        <taxon>Halorutilales</taxon>
        <taxon>Halorutilaceae</taxon>
        <taxon>Halorutilus</taxon>
    </lineage>
</organism>
<sequence length="139" mass="16257">MSVRMDIHRRMEDAEDRLEGWIRSAVEEAQNKVFGDGRLDEGDLRRINEVDEALKNRREGGLWGTVQYRIYAEETDDGDEVVSIDTFGVPSIPPDIEAVEMDEERREMYNDVLSDYGVEVSEGVERRFEDWRAERREQA</sequence>
<proteinExistence type="predicted"/>
<dbReference type="Proteomes" id="UP001149411">
    <property type="component" value="Unassembled WGS sequence"/>
</dbReference>
<dbReference type="AlphaFoldDB" id="A0A9Q4C2X9"/>
<dbReference type="EMBL" id="RKLV01000002">
    <property type="protein sequence ID" value="MCX2818132.1"/>
    <property type="molecule type" value="Genomic_DNA"/>
</dbReference>
<comment type="caution">
    <text evidence="1">The sequence shown here is derived from an EMBL/GenBank/DDBJ whole genome shotgun (WGS) entry which is preliminary data.</text>
</comment>
<dbReference type="InterPro" id="IPR055961">
    <property type="entry name" value="DUF7539"/>
</dbReference>
<accession>A0A9Q4C2X9</accession>
<evidence type="ECO:0000313" key="1">
    <source>
        <dbReference type="EMBL" id="MCX2818132.1"/>
    </source>
</evidence>
<dbReference type="Pfam" id="PF24383">
    <property type="entry name" value="DUF7539"/>
    <property type="match status" value="1"/>
</dbReference>
<gene>
    <name evidence="1" type="ORF">EGH25_02020</name>
</gene>
<name>A0A9Q4C2X9_9EURY</name>
<keyword evidence="2" id="KW-1185">Reference proteome</keyword>
<dbReference type="RefSeq" id="WP_266085809.1">
    <property type="nucleotide sequence ID" value="NZ_RKLV01000002.1"/>
</dbReference>
<protein>
    <submittedName>
        <fullName evidence="1">Uncharacterized protein</fullName>
    </submittedName>
</protein>
<reference evidence="1" key="1">
    <citation type="submission" date="2022-09" db="EMBL/GenBank/DDBJ databases">
        <title>Haloadaptaus new haloarchaeum isolated from saline soil.</title>
        <authorList>
            <person name="Duran-Viseras A."/>
            <person name="Sanchez-Porro C."/>
            <person name="Ventosa A."/>
        </authorList>
    </citation>
    <scope>NUCLEOTIDE SEQUENCE</scope>
    <source>
        <strain evidence="1">F3-133</strain>
    </source>
</reference>
<evidence type="ECO:0000313" key="2">
    <source>
        <dbReference type="Proteomes" id="UP001149411"/>
    </source>
</evidence>